<evidence type="ECO:0000313" key="9">
    <source>
        <dbReference type="EMBL" id="BBO90519.1"/>
    </source>
</evidence>
<dbReference type="Proteomes" id="UP000422108">
    <property type="component" value="Chromosome"/>
</dbReference>
<dbReference type="SUPFAM" id="SSF103473">
    <property type="entry name" value="MFS general substrate transporter"/>
    <property type="match status" value="1"/>
</dbReference>
<dbReference type="EMBL" id="AP021879">
    <property type="protein sequence ID" value="BBO90519.1"/>
    <property type="molecule type" value="Genomic_DNA"/>
</dbReference>
<evidence type="ECO:0000256" key="5">
    <source>
        <dbReference type="ARBA" id="ARBA00022989"/>
    </source>
</evidence>
<feature type="transmembrane region" description="Helical" evidence="7">
    <location>
        <begin position="482"/>
        <end position="500"/>
    </location>
</feature>
<feature type="transmembrane region" description="Helical" evidence="7">
    <location>
        <begin position="233"/>
        <end position="250"/>
    </location>
</feature>
<keyword evidence="6 7" id="KW-0472">Membrane</keyword>
<keyword evidence="3" id="KW-1003">Cell membrane</keyword>
<name>A0A5K8ADA1_9BACT</name>
<feature type="transmembrane region" description="Helical" evidence="7">
    <location>
        <begin position="305"/>
        <end position="323"/>
    </location>
</feature>
<protein>
    <submittedName>
        <fullName evidence="9">MFS transporter</fullName>
    </submittedName>
</protein>
<feature type="transmembrane region" description="Helical" evidence="7">
    <location>
        <begin position="138"/>
        <end position="162"/>
    </location>
</feature>
<comment type="subcellular location">
    <subcellularLocation>
        <location evidence="1">Cell membrane</location>
        <topology evidence="1">Multi-pass membrane protein</topology>
    </subcellularLocation>
</comment>
<gene>
    <name evidence="9" type="ORF">DSCOOX_36990</name>
</gene>
<feature type="transmembrane region" description="Helical" evidence="7">
    <location>
        <begin position="335"/>
        <end position="352"/>
    </location>
</feature>
<feature type="transmembrane region" description="Helical" evidence="7">
    <location>
        <begin position="271"/>
        <end position="293"/>
    </location>
</feature>
<dbReference type="InterPro" id="IPR036259">
    <property type="entry name" value="MFS_trans_sf"/>
</dbReference>
<dbReference type="PANTHER" id="PTHR23501:SF191">
    <property type="entry name" value="VACUOLAR BASIC AMINO ACID TRANSPORTER 4"/>
    <property type="match status" value="1"/>
</dbReference>
<evidence type="ECO:0000256" key="4">
    <source>
        <dbReference type="ARBA" id="ARBA00022692"/>
    </source>
</evidence>
<evidence type="ECO:0000259" key="8">
    <source>
        <dbReference type="PROSITE" id="PS50850"/>
    </source>
</evidence>
<dbReference type="FunFam" id="1.20.1720.10:FF:000004">
    <property type="entry name" value="EmrB/QacA family drug resistance transporter"/>
    <property type="match status" value="1"/>
</dbReference>
<evidence type="ECO:0000256" key="7">
    <source>
        <dbReference type="SAM" id="Phobius"/>
    </source>
</evidence>
<feature type="transmembrane region" description="Helical" evidence="7">
    <location>
        <begin position="80"/>
        <end position="100"/>
    </location>
</feature>
<feature type="transmembrane region" description="Helical" evidence="7">
    <location>
        <begin position="50"/>
        <end position="68"/>
    </location>
</feature>
<evidence type="ECO:0000256" key="1">
    <source>
        <dbReference type="ARBA" id="ARBA00004651"/>
    </source>
</evidence>
<organism evidence="9 10">
    <name type="scientific">Desulfosarcina ovata subsp. ovata</name>
    <dbReference type="NCBI Taxonomy" id="2752305"/>
    <lineage>
        <taxon>Bacteria</taxon>
        <taxon>Pseudomonadati</taxon>
        <taxon>Thermodesulfobacteriota</taxon>
        <taxon>Desulfobacteria</taxon>
        <taxon>Desulfobacterales</taxon>
        <taxon>Desulfosarcinaceae</taxon>
        <taxon>Desulfosarcina</taxon>
    </lineage>
</organism>
<dbReference type="InterPro" id="IPR011701">
    <property type="entry name" value="MFS"/>
</dbReference>
<feature type="transmembrane region" description="Helical" evidence="7">
    <location>
        <begin position="168"/>
        <end position="188"/>
    </location>
</feature>
<feature type="domain" description="Major facilitator superfamily (MFS) profile" evidence="8">
    <location>
        <begin position="15"/>
        <end position="505"/>
    </location>
</feature>
<dbReference type="Gene3D" id="1.20.1250.20">
    <property type="entry name" value="MFS general substrate transporter like domains"/>
    <property type="match status" value="1"/>
</dbReference>
<feature type="transmembrane region" description="Helical" evidence="7">
    <location>
        <begin position="358"/>
        <end position="384"/>
    </location>
</feature>
<keyword evidence="10" id="KW-1185">Reference proteome</keyword>
<evidence type="ECO:0000256" key="6">
    <source>
        <dbReference type="ARBA" id="ARBA00023136"/>
    </source>
</evidence>
<dbReference type="GO" id="GO:0022857">
    <property type="term" value="F:transmembrane transporter activity"/>
    <property type="evidence" value="ECO:0007669"/>
    <property type="project" value="InterPro"/>
</dbReference>
<evidence type="ECO:0000256" key="2">
    <source>
        <dbReference type="ARBA" id="ARBA00022448"/>
    </source>
</evidence>
<dbReference type="Gene3D" id="1.20.1720.10">
    <property type="entry name" value="Multidrug resistance protein D"/>
    <property type="match status" value="1"/>
</dbReference>
<sequence>MAPPRDLTPHRRLLLILATLLALFLAALDTLIMSAAMPTIVSELGGLHLYSWVFSTYMLSRAVALPVFGKLADLFPNRTLYLISILIFLVGSVLAGAAHSMMALTIFRAIQGIGAGGNFALVYIVLSDISEPEDRGRMMSYASFVWGLASVLGPSMGGFIVGWVSWRWIFYINIPIGLISLVGIWLFLTETREKRNVIEIDYAGIVTLVTAILVFLTAFLLGGREYAWTSPPILGLFSLFLLSAVGFYTAEKRSTEPILRFDFFKLRGFSTGNGLVFFASMAIFSLSAFSPIFIQGALGRTPAQLGMVMMFLSLGWSAGALYCGRQANRWGQKNFSLAGGLVLIVGCLMAVRFSAATSLWACCLALSLAGVGMGFTSIATLLVVQNSVDKQDLGVATSSHQFTRTLGGTVGIGVCGSIVTARFARVADSLNASDLQGAVPPAVMAQIQKNFENFFRPDVQQQLSVTARNVLHQAIGNCVIDVFWLGLVAALICLAIGLLMPKRAGNSHGV</sequence>
<proteinExistence type="predicted"/>
<feature type="transmembrane region" description="Helical" evidence="7">
    <location>
        <begin position="200"/>
        <end position="221"/>
    </location>
</feature>
<dbReference type="RefSeq" id="WP_155311572.1">
    <property type="nucleotide sequence ID" value="NZ_AP021879.1"/>
</dbReference>
<dbReference type="PROSITE" id="PS50850">
    <property type="entry name" value="MFS"/>
    <property type="match status" value="1"/>
</dbReference>
<dbReference type="InterPro" id="IPR020846">
    <property type="entry name" value="MFS_dom"/>
</dbReference>
<reference evidence="9 10" key="1">
    <citation type="submission" date="2019-11" db="EMBL/GenBank/DDBJ databases">
        <title>Comparative genomics of hydrocarbon-degrading Desulfosarcina strains.</title>
        <authorList>
            <person name="Watanabe M."/>
            <person name="Kojima H."/>
            <person name="Fukui M."/>
        </authorList>
    </citation>
    <scope>NUCLEOTIDE SEQUENCE [LARGE SCALE GENOMIC DNA]</scope>
    <source>
        <strain evidence="10">oXyS1</strain>
    </source>
</reference>
<keyword evidence="4 7" id="KW-0812">Transmembrane</keyword>
<dbReference type="GO" id="GO:0005886">
    <property type="term" value="C:plasma membrane"/>
    <property type="evidence" value="ECO:0007669"/>
    <property type="project" value="UniProtKB-SubCell"/>
</dbReference>
<dbReference type="Pfam" id="PF07690">
    <property type="entry name" value="MFS_1"/>
    <property type="match status" value="1"/>
</dbReference>
<keyword evidence="5 7" id="KW-1133">Transmembrane helix</keyword>
<dbReference type="PANTHER" id="PTHR23501">
    <property type="entry name" value="MAJOR FACILITATOR SUPERFAMILY"/>
    <property type="match status" value="1"/>
</dbReference>
<dbReference type="AlphaFoldDB" id="A0A5K8ADA1"/>
<evidence type="ECO:0000313" key="10">
    <source>
        <dbReference type="Proteomes" id="UP000422108"/>
    </source>
</evidence>
<dbReference type="PRINTS" id="PR01036">
    <property type="entry name" value="TCRTETB"/>
</dbReference>
<accession>A0A5K8ADA1</accession>
<evidence type="ECO:0000256" key="3">
    <source>
        <dbReference type="ARBA" id="ARBA00022475"/>
    </source>
</evidence>
<feature type="transmembrane region" description="Helical" evidence="7">
    <location>
        <begin position="106"/>
        <end position="126"/>
    </location>
</feature>
<keyword evidence="2" id="KW-0813">Transport</keyword>